<keyword evidence="1" id="KW-0812">Transmembrane</keyword>
<dbReference type="AlphaFoldDB" id="A0A8J7YN06"/>
<sequence>MSEQCYVPPDLRFDAPVIGPFSSTELILFCIIATSGMFFAQFRSRNDFSVFIVFCFAGLAAVLLRHFMPHIFQGGGPLLPLVRFSTGVAASKGYGAVSKASQMSFVLDDVNFISATENARNTIVSSYVDVCCRENSPAKFVCISSSRCLTDDWSEPAPWRKIIIDTDYVPRGFYASVSEGEQAVMLAYLSRTVRPYDSSISGVTQVHRPVRGIGGYD</sequence>
<evidence type="ECO:0000313" key="3">
    <source>
        <dbReference type="EMBL" id="MBX8643788.1"/>
    </source>
</evidence>
<reference evidence="3" key="1">
    <citation type="submission" date="2021-05" db="EMBL/GenBank/DDBJ databases">
        <title>Genomic insights into ecological role and evolution of a novel Thermoplasmata order Candidatus Sysuiplasmatales.</title>
        <authorList>
            <person name="Yuan Y."/>
        </authorList>
    </citation>
    <scope>NUCLEOTIDE SEQUENCE</scope>
    <source>
        <strain evidence="3">TUT19-bin139</strain>
        <strain evidence="2">YP2-bin.285</strain>
    </source>
</reference>
<accession>A0A8J7YN06</accession>
<comment type="caution">
    <text evidence="3">The sequence shown here is derived from an EMBL/GenBank/DDBJ whole genome shotgun (WGS) entry which is preliminary data.</text>
</comment>
<keyword evidence="1" id="KW-0472">Membrane</keyword>
<organism evidence="3 4">
    <name type="scientific">Candidatus Sysuiplasma superficiale</name>
    <dbReference type="NCBI Taxonomy" id="2823368"/>
    <lineage>
        <taxon>Archaea</taxon>
        <taxon>Methanobacteriati</taxon>
        <taxon>Thermoplasmatota</taxon>
        <taxon>Thermoplasmata</taxon>
        <taxon>Candidatus Sysuiplasmatales</taxon>
        <taxon>Candidatus Sysuiplasmataceae</taxon>
        <taxon>Candidatus Sysuiplasma</taxon>
    </lineage>
</organism>
<proteinExistence type="predicted"/>
<keyword evidence="1" id="KW-1133">Transmembrane helix</keyword>
<dbReference type="Proteomes" id="UP000716004">
    <property type="component" value="Unassembled WGS sequence"/>
</dbReference>
<dbReference type="EMBL" id="JAGVSJ010000002">
    <property type="protein sequence ID" value="MBX8631210.1"/>
    <property type="molecule type" value="Genomic_DNA"/>
</dbReference>
<name>A0A8J7YN06_9ARCH</name>
<feature type="transmembrane region" description="Helical" evidence="1">
    <location>
        <begin position="17"/>
        <end position="39"/>
    </location>
</feature>
<feature type="transmembrane region" description="Helical" evidence="1">
    <location>
        <begin position="48"/>
        <end position="68"/>
    </location>
</feature>
<dbReference type="Proteomes" id="UP000750197">
    <property type="component" value="Unassembled WGS sequence"/>
</dbReference>
<evidence type="ECO:0000313" key="4">
    <source>
        <dbReference type="Proteomes" id="UP000750197"/>
    </source>
</evidence>
<dbReference type="EMBL" id="JAHEAC010000020">
    <property type="protein sequence ID" value="MBX8643788.1"/>
    <property type="molecule type" value="Genomic_DNA"/>
</dbReference>
<protein>
    <submittedName>
        <fullName evidence="3">Uncharacterized protein</fullName>
    </submittedName>
</protein>
<gene>
    <name evidence="2" type="ORF">J9259_01615</name>
    <name evidence="3" type="ORF">KIY12_03580</name>
</gene>
<evidence type="ECO:0000256" key="1">
    <source>
        <dbReference type="SAM" id="Phobius"/>
    </source>
</evidence>
<evidence type="ECO:0000313" key="2">
    <source>
        <dbReference type="EMBL" id="MBX8631210.1"/>
    </source>
</evidence>